<feature type="compositionally biased region" description="Polar residues" evidence="6">
    <location>
        <begin position="598"/>
        <end position="612"/>
    </location>
</feature>
<dbReference type="Gene3D" id="1.50.10.10">
    <property type="match status" value="1"/>
</dbReference>
<dbReference type="RefSeq" id="XP_064711959.1">
    <property type="nucleotide sequence ID" value="XM_064844099.1"/>
</dbReference>
<keyword evidence="3" id="KW-0238">DNA-binding</keyword>
<keyword evidence="9" id="KW-1185">Reference proteome</keyword>
<evidence type="ECO:0000256" key="1">
    <source>
        <dbReference type="ARBA" id="ARBA00022833"/>
    </source>
</evidence>
<dbReference type="Proteomes" id="UP001358417">
    <property type="component" value="Unassembled WGS sequence"/>
</dbReference>
<feature type="region of interest" description="Disordered" evidence="6">
    <location>
        <begin position="546"/>
        <end position="613"/>
    </location>
</feature>
<evidence type="ECO:0000313" key="9">
    <source>
        <dbReference type="Proteomes" id="UP001358417"/>
    </source>
</evidence>
<feature type="compositionally biased region" description="Basic residues" evidence="6">
    <location>
        <begin position="548"/>
        <end position="561"/>
    </location>
</feature>
<feature type="domain" description="Xylanolytic transcriptional activator regulatory" evidence="7">
    <location>
        <begin position="828"/>
        <end position="903"/>
    </location>
</feature>
<dbReference type="GeneID" id="89968691"/>
<dbReference type="InterPro" id="IPR007219">
    <property type="entry name" value="XnlR_reg_dom"/>
</dbReference>
<keyword evidence="4" id="KW-0804">Transcription</keyword>
<dbReference type="GO" id="GO:0003677">
    <property type="term" value="F:DNA binding"/>
    <property type="evidence" value="ECO:0007669"/>
    <property type="project" value="UniProtKB-KW"/>
</dbReference>
<protein>
    <recommendedName>
        <fullName evidence="7">Xylanolytic transcriptional activator regulatory domain-containing protein</fullName>
    </recommendedName>
</protein>
<evidence type="ECO:0000256" key="2">
    <source>
        <dbReference type="ARBA" id="ARBA00023015"/>
    </source>
</evidence>
<dbReference type="EMBL" id="JAVRRD010000001">
    <property type="protein sequence ID" value="KAK5064635.1"/>
    <property type="molecule type" value="Genomic_DNA"/>
</dbReference>
<proteinExistence type="predicted"/>
<dbReference type="GO" id="GO:0006351">
    <property type="term" value="P:DNA-templated transcription"/>
    <property type="evidence" value="ECO:0007669"/>
    <property type="project" value="InterPro"/>
</dbReference>
<dbReference type="SMART" id="SM00906">
    <property type="entry name" value="Fungal_trans"/>
    <property type="match status" value="1"/>
</dbReference>
<keyword evidence="1" id="KW-0862">Zinc</keyword>
<dbReference type="Pfam" id="PF17389">
    <property type="entry name" value="Bac_rhamnosid6H"/>
    <property type="match status" value="1"/>
</dbReference>
<dbReference type="GO" id="GO:0008270">
    <property type="term" value="F:zinc ion binding"/>
    <property type="evidence" value="ECO:0007669"/>
    <property type="project" value="InterPro"/>
</dbReference>
<comment type="caution">
    <text evidence="8">The sequence shown here is derived from an EMBL/GenBank/DDBJ whole genome shotgun (WGS) entry which is preliminary data.</text>
</comment>
<dbReference type="InterPro" id="IPR012341">
    <property type="entry name" value="6hp_glycosidase-like_sf"/>
</dbReference>
<gene>
    <name evidence="8" type="ORF">LTR84_000469</name>
</gene>
<dbReference type="InterPro" id="IPR052073">
    <property type="entry name" value="Amide_Lactam_Regulators"/>
</dbReference>
<keyword evidence="2" id="KW-0805">Transcription regulation</keyword>
<dbReference type="Pfam" id="PF04082">
    <property type="entry name" value="Fungal_trans"/>
    <property type="match status" value="1"/>
</dbReference>
<dbReference type="InterPro" id="IPR008928">
    <property type="entry name" value="6-hairpin_glycosidase_sf"/>
</dbReference>
<dbReference type="Pfam" id="PF21104">
    <property type="entry name" value="Glyco_hydro_78_N"/>
    <property type="match status" value="1"/>
</dbReference>
<keyword evidence="5" id="KW-0539">Nucleus</keyword>
<sequence>MAEVPENQKIEEVLPTIINHDFAATAQSLLPDLSHSRHAPVRIVRFADDDSQFFNVKPVLESEIGLLSTKLWGKGTQFILDFGLHLVGHVSFRIEAEGLNIDAPCRLNLTFGESPIDVIEDMTGVDTWISTSWLPDEVINIDFMPEDVALPRRYAFRYLRVRIVDTSPKYKVKFSEFCCTAVSSVASSTQVELYDYHDPLLNTIDEISMLTLRDCMQTVFEDGPRRDRRVWIGDLRLQALTNYHTLRDYNLAKRCLYLFAAVPRSDSSLPACLFEKPVLIPATDYIVDYDTLFGVIVYDYVVATGDLATGRELWPTIQGSLLKAISHVDPETHLFVSSKTTAWKFLDWAENLDTSAGLHGLLLYSLERINALASLLSISPQPYTQLISQLRDAASSFISPHSQLFISGPHSQISLASAAWLTLSGAFPVATCRNALLGAMSHPDTITPLTPYLYHHIVDALATVSLFSEAIDLIKKYWGGMVNVGADTFWECFDETDARRSPYGDVRNNSFCHAWSCSPSWLLRVRLSDHLRAEVKEGVSIEELERRHVQRTSPKRRKRRFRDSPGGSSALEPQASVHLHILPAINGGPRNGHLDAEWNQTGYQPSRSSQTRDLTRLDEIPEGSDAPGHNAVAVASTRPAAAQRGTISSSTSRLQACAVPPTADVVDDVSGDAGMAIPPAPAVSYLGNNGILQIFARDSHRIATNDAANVSSSSTGLEDNLPPPELQQSFADTYFNHCWPWCPVLDKATFWQNSDTMHSPLLVNALALLGTQIRPPIIQHATAAEYYNRAKMLFYMDQDSNPIVCLQAIMLFYWWAPRGPSQVHKDAAWWWTGIAIKYAQQVGLHREPKNIQDVGGEAMQGLRRRIWWTLFARERLTSICQGRPCTINPKDCDVLEPTVADFGPSHSTDPRAEIFVHWVRLCAIIGRVGQHLSHSPEQAAFPAPLAEELVKWTQNLPSHLSLSTIFDREQTFDRDVLALHLPYLTTVTVLHLNWSTQHPSQPWPEAYTAAVLSASCVTHIFKTLLARGEIKFLGAISSWHVAVAIVALLYTQRIEGLAESGAEDIRVLKLTLGELARIWPTTEIFVKGFDRLKAFENLPSGKHGQGATASAIDHPTTSSPLSDVDWFHGIDWRSYFPNVTVHVSGIAAILLAEQPTGFVWEDMSWLADPAMHLQNLFDTSDATLDPFMENLSALNWLGE</sequence>
<name>A0AAV9NUN1_9EURO</name>
<dbReference type="SUPFAM" id="SSF48208">
    <property type="entry name" value="Six-hairpin glycosidases"/>
    <property type="match status" value="1"/>
</dbReference>
<organism evidence="8 9">
    <name type="scientific">Exophiala bonariae</name>
    <dbReference type="NCBI Taxonomy" id="1690606"/>
    <lineage>
        <taxon>Eukaryota</taxon>
        <taxon>Fungi</taxon>
        <taxon>Dikarya</taxon>
        <taxon>Ascomycota</taxon>
        <taxon>Pezizomycotina</taxon>
        <taxon>Eurotiomycetes</taxon>
        <taxon>Chaetothyriomycetidae</taxon>
        <taxon>Chaetothyriales</taxon>
        <taxon>Herpotrichiellaceae</taxon>
        <taxon>Exophiala</taxon>
    </lineage>
</organism>
<dbReference type="InterPro" id="IPR035396">
    <property type="entry name" value="Bac_rhamnosid6H"/>
</dbReference>
<evidence type="ECO:0000256" key="5">
    <source>
        <dbReference type="ARBA" id="ARBA00023242"/>
    </source>
</evidence>
<dbReference type="InterPro" id="IPR049164">
    <property type="entry name" value="Glyco_hydro_78_N"/>
</dbReference>
<evidence type="ECO:0000313" key="8">
    <source>
        <dbReference type="EMBL" id="KAK5064635.1"/>
    </source>
</evidence>
<reference evidence="8 9" key="1">
    <citation type="submission" date="2023-08" db="EMBL/GenBank/DDBJ databases">
        <title>Black Yeasts Isolated from many extreme environments.</title>
        <authorList>
            <person name="Coleine C."/>
            <person name="Stajich J.E."/>
            <person name="Selbmann L."/>
        </authorList>
    </citation>
    <scope>NUCLEOTIDE SEQUENCE [LARGE SCALE GENOMIC DNA]</scope>
    <source>
        <strain evidence="8 9">CCFEE 5792</strain>
    </source>
</reference>
<evidence type="ECO:0000256" key="4">
    <source>
        <dbReference type="ARBA" id="ARBA00023163"/>
    </source>
</evidence>
<accession>A0AAV9NUN1</accession>
<evidence type="ECO:0000256" key="3">
    <source>
        <dbReference type="ARBA" id="ARBA00023125"/>
    </source>
</evidence>
<dbReference type="PANTHER" id="PTHR47171:SF5">
    <property type="entry name" value="ZN(II)2CYS6 TRANSCRIPTION FACTOR (EUROFUNG)"/>
    <property type="match status" value="1"/>
</dbReference>
<dbReference type="AlphaFoldDB" id="A0AAV9NUN1"/>
<evidence type="ECO:0000256" key="6">
    <source>
        <dbReference type="SAM" id="MobiDB-lite"/>
    </source>
</evidence>
<dbReference type="CDD" id="cd12148">
    <property type="entry name" value="fungal_TF_MHR"/>
    <property type="match status" value="1"/>
</dbReference>
<dbReference type="GO" id="GO:0005975">
    <property type="term" value="P:carbohydrate metabolic process"/>
    <property type="evidence" value="ECO:0007669"/>
    <property type="project" value="InterPro"/>
</dbReference>
<evidence type="ECO:0000259" key="7">
    <source>
        <dbReference type="SMART" id="SM00906"/>
    </source>
</evidence>
<dbReference type="PANTHER" id="PTHR47171">
    <property type="entry name" value="FARA-RELATED"/>
    <property type="match status" value="1"/>
</dbReference>
<dbReference type="GO" id="GO:0003824">
    <property type="term" value="F:catalytic activity"/>
    <property type="evidence" value="ECO:0007669"/>
    <property type="project" value="UniProtKB-ARBA"/>
</dbReference>